<sequence>MAIDLPPVIPPQASTAERIEQYAALHSENIVDVNIGDYTLKISGNRYLSREQLDMIMSAAQSPAQAVSALNQAYYQLGHLLVTVYFAQRENTIFAHVINGKLAAVKAPDNIYPYFSTLIGDKDLQKSEFGSKQVLANLKSDRAGLDYAVSYQVGGDPEAYTLVFTEKPKADYDSTDLDFSVNNFGNRFLGRYFGNASLKHDFKSGVEALFSYDRALTELGEVNGGDYYDGYTFRLNYPSSFGLYGLEARYIEYARDADVSLTGDVGGDAGGNSTGLCTLALICDVSEALLGLDLNGLGSGTPLFPSPDGTNTTLNLYSETKSIAFSGEQVISSDSFQRLTTSQRLEKIDSYIEVKDYGLALDEPHTSLELGVKYTKVMRLFGFGTQLTAQGLLEAGLEADAGTLGTDSREGVVATGRRTGEFLIFKPRGGLKMAVADWASVKWDVISQYSDNKQLPLQQQFFLGGGSGLSAYLPGVLVGDSGLYTKLALESNGLPFAGLNFTPVVFVEYGQAWYEDAAGSAGDVRAIADAGFSVKLELGKTFETELIAATPMYDDNLDEKSLSALEVDFFWRLKLSF</sequence>
<dbReference type="GO" id="GO:0008320">
    <property type="term" value="F:protein transmembrane transporter activity"/>
    <property type="evidence" value="ECO:0007669"/>
    <property type="project" value="TreeGrafter"/>
</dbReference>
<dbReference type="Gene3D" id="2.40.160.50">
    <property type="entry name" value="membrane protein fhac: a member of the omp85/tpsb transporter family"/>
    <property type="match status" value="1"/>
</dbReference>
<dbReference type="KEGG" id="zal:AZF00_11005"/>
<dbReference type="GO" id="GO:0046819">
    <property type="term" value="P:protein secretion by the type V secretion system"/>
    <property type="evidence" value="ECO:0007669"/>
    <property type="project" value="TreeGrafter"/>
</dbReference>
<dbReference type="GO" id="GO:0098046">
    <property type="term" value="C:type V protein secretion system complex"/>
    <property type="evidence" value="ECO:0007669"/>
    <property type="project" value="TreeGrafter"/>
</dbReference>
<dbReference type="RefSeq" id="WP_008249443.1">
    <property type="nucleotide sequence ID" value="NZ_CP014544.1"/>
</dbReference>
<gene>
    <name evidence="2" type="ORF">AZF00_11005</name>
</gene>
<dbReference type="Pfam" id="PF03865">
    <property type="entry name" value="ShlB"/>
    <property type="match status" value="1"/>
</dbReference>
<dbReference type="EMBL" id="CP014544">
    <property type="protein sequence ID" value="AMO68794.1"/>
    <property type="molecule type" value="Genomic_DNA"/>
</dbReference>
<dbReference type="STRING" id="1470434.AZF00_11005"/>
<organism evidence="2 3">
    <name type="scientific">Zhongshania aliphaticivorans</name>
    <dbReference type="NCBI Taxonomy" id="1470434"/>
    <lineage>
        <taxon>Bacteria</taxon>
        <taxon>Pseudomonadati</taxon>
        <taxon>Pseudomonadota</taxon>
        <taxon>Gammaproteobacteria</taxon>
        <taxon>Cellvibrionales</taxon>
        <taxon>Spongiibacteraceae</taxon>
        <taxon>Zhongshania</taxon>
    </lineage>
</organism>
<evidence type="ECO:0000259" key="1">
    <source>
        <dbReference type="Pfam" id="PF03865"/>
    </source>
</evidence>
<evidence type="ECO:0000313" key="2">
    <source>
        <dbReference type="EMBL" id="AMO68794.1"/>
    </source>
</evidence>
<dbReference type="Proteomes" id="UP000074119">
    <property type="component" value="Chromosome"/>
</dbReference>
<evidence type="ECO:0000313" key="3">
    <source>
        <dbReference type="Proteomes" id="UP000074119"/>
    </source>
</evidence>
<reference evidence="2 3" key="1">
    <citation type="submission" date="2015-12" db="EMBL/GenBank/DDBJ databases">
        <authorList>
            <person name="Shamseldin A."/>
            <person name="Moawad H."/>
            <person name="Abd El-Rahim W.M."/>
            <person name="Sadowsky M.J."/>
        </authorList>
    </citation>
    <scope>NUCLEOTIDE SEQUENCE [LARGE SCALE GENOMIC DNA]</scope>
    <source>
        <strain evidence="2 3">SM2</strain>
    </source>
</reference>
<dbReference type="InterPro" id="IPR051544">
    <property type="entry name" value="TPS_OM_transporter"/>
</dbReference>
<protein>
    <recommendedName>
        <fullName evidence="1">Haemolysin activator HlyB C-terminal domain-containing protein</fullName>
    </recommendedName>
</protein>
<dbReference type="PANTHER" id="PTHR34597:SF3">
    <property type="entry name" value="OUTER MEMBRANE TRANSPORTER CDIB"/>
    <property type="match status" value="1"/>
</dbReference>
<name>A0A127M6C7_9GAMM</name>
<dbReference type="PANTHER" id="PTHR34597">
    <property type="entry name" value="SLR1661 PROTEIN"/>
    <property type="match status" value="1"/>
</dbReference>
<feature type="domain" description="Haemolysin activator HlyB C-terminal" evidence="1">
    <location>
        <begin position="309"/>
        <end position="518"/>
    </location>
</feature>
<proteinExistence type="predicted"/>
<dbReference type="AlphaFoldDB" id="A0A127M6C7"/>
<dbReference type="InterPro" id="IPR005565">
    <property type="entry name" value="Hemolysn_activator_HlyB_C"/>
</dbReference>
<accession>A0A127M6C7</accession>